<organism evidence="1 3">
    <name type="scientific">Gossypium arboreum</name>
    <name type="common">Tree cotton</name>
    <name type="synonym">Gossypium nanking</name>
    <dbReference type="NCBI Taxonomy" id="29729"/>
    <lineage>
        <taxon>Eukaryota</taxon>
        <taxon>Viridiplantae</taxon>
        <taxon>Streptophyta</taxon>
        <taxon>Embryophyta</taxon>
        <taxon>Tracheophyta</taxon>
        <taxon>Spermatophyta</taxon>
        <taxon>Magnoliopsida</taxon>
        <taxon>eudicotyledons</taxon>
        <taxon>Gunneridae</taxon>
        <taxon>Pentapetalae</taxon>
        <taxon>rosids</taxon>
        <taxon>malvids</taxon>
        <taxon>Malvales</taxon>
        <taxon>Malvaceae</taxon>
        <taxon>Malvoideae</taxon>
        <taxon>Gossypium</taxon>
    </lineage>
</organism>
<accession>A0A0B0N0Q8</accession>
<reference evidence="1" key="1">
    <citation type="submission" date="2014-09" db="EMBL/GenBank/DDBJ databases">
        <title>G. arboreum L. cv. AKA8401 A2 genome assembly version 1.0.</title>
        <authorList>
            <person name="Mudge J."/>
            <person name="Ramaraj T."/>
            <person name="Lindquist I.E."/>
            <person name="Bharti A.K."/>
            <person name="Sundararajan A."/>
            <person name="Cameron C.T."/>
            <person name="Woodward J.E."/>
            <person name="May G.D."/>
            <person name="Brubaker C."/>
            <person name="Broadhvest J."/>
            <person name="Wilkins T.A."/>
        </authorList>
    </citation>
    <scope>NUCLEOTIDE SEQUENCE</scope>
</reference>
<dbReference type="Proteomes" id="UP000032142">
    <property type="component" value="Unassembled WGS sequence"/>
</dbReference>
<dbReference type="EMBL" id="KN424245">
    <property type="protein sequence ID" value="KHG23232.1"/>
    <property type="molecule type" value="Genomic_DNA"/>
</dbReference>
<reference evidence="3" key="2">
    <citation type="submission" date="2014-09" db="EMBL/GenBank/DDBJ databases">
        <authorList>
            <person name="Mudge J."/>
            <person name="Ramaraj T."/>
            <person name="Lindquist I.E."/>
            <person name="Bharti A.K."/>
            <person name="Sundararajan A."/>
            <person name="Cameron C.T."/>
            <person name="Woodward J.E."/>
            <person name="May G.D."/>
            <person name="Brubaker C."/>
            <person name="Broadhvest J."/>
            <person name="Wilkins T.A."/>
        </authorList>
    </citation>
    <scope>NUCLEOTIDE SEQUENCE</scope>
    <source>
        <strain evidence="3">cv. AKA8401</strain>
    </source>
</reference>
<sequence length="30" mass="3406">MLSRDRKSMSLAPGFLSIGDYKHLCQNFCS</sequence>
<protein>
    <submittedName>
        <fullName evidence="1">Uncharacterized protein</fullName>
    </submittedName>
</protein>
<proteinExistence type="predicted"/>
<keyword evidence="3" id="KW-1185">Reference proteome</keyword>
<evidence type="ECO:0000313" key="2">
    <source>
        <dbReference type="EMBL" id="KHG23232.1"/>
    </source>
</evidence>
<name>A0A0B0N0Q8_GOSAR</name>
<gene>
    <name evidence="2" type="ORF">F383_02052</name>
    <name evidence="1" type="ORF">F383_06699</name>
</gene>
<dbReference type="EMBL" id="JRRC01446045">
    <property type="protein sequence ID" value="KHG06202.1"/>
    <property type="molecule type" value="Genomic_DNA"/>
</dbReference>
<evidence type="ECO:0000313" key="1">
    <source>
        <dbReference type="EMBL" id="KHG06202.1"/>
    </source>
</evidence>
<evidence type="ECO:0000313" key="3">
    <source>
        <dbReference type="Proteomes" id="UP000032142"/>
    </source>
</evidence>
<dbReference type="AlphaFoldDB" id="A0A0B0N0Q8"/>